<comment type="caution">
    <text evidence="1">The sequence shown here is derived from an EMBL/GenBank/DDBJ whole genome shotgun (WGS) entry which is preliminary data.</text>
</comment>
<accession>A0A7X3CNX5</accession>
<organism evidence="1 2">
    <name type="scientific">Paenibacillus woosongensis</name>
    <dbReference type="NCBI Taxonomy" id="307580"/>
    <lineage>
        <taxon>Bacteria</taxon>
        <taxon>Bacillati</taxon>
        <taxon>Bacillota</taxon>
        <taxon>Bacilli</taxon>
        <taxon>Bacillales</taxon>
        <taxon>Paenibacillaceae</taxon>
        <taxon>Paenibacillus</taxon>
    </lineage>
</organism>
<dbReference type="PROSITE" id="PS51257">
    <property type="entry name" value="PROKAR_LIPOPROTEIN"/>
    <property type="match status" value="1"/>
</dbReference>
<evidence type="ECO:0000313" key="2">
    <source>
        <dbReference type="Proteomes" id="UP000447876"/>
    </source>
</evidence>
<dbReference type="Proteomes" id="UP000447876">
    <property type="component" value="Unassembled WGS sequence"/>
</dbReference>
<reference evidence="1 2" key="1">
    <citation type="submission" date="2019-11" db="EMBL/GenBank/DDBJ databases">
        <title>Draft genome sequences of five Paenibacillus species of dairy origin.</title>
        <authorList>
            <person name="Olajide A.M."/>
            <person name="Chen S."/>
            <person name="Lapointe G."/>
        </authorList>
    </citation>
    <scope>NUCLEOTIDE SEQUENCE [LARGE SCALE GENOMIC DNA]</scope>
    <source>
        <strain evidence="1 2">12CR55</strain>
    </source>
</reference>
<protein>
    <submittedName>
        <fullName evidence="1">Uncharacterized protein</fullName>
    </submittedName>
</protein>
<gene>
    <name evidence="1" type="ORF">GNP95_19820</name>
</gene>
<dbReference type="EMBL" id="WNZW01000010">
    <property type="protein sequence ID" value="MUG47218.1"/>
    <property type="molecule type" value="Genomic_DNA"/>
</dbReference>
<evidence type="ECO:0000313" key="1">
    <source>
        <dbReference type="EMBL" id="MUG47218.1"/>
    </source>
</evidence>
<dbReference type="AlphaFoldDB" id="A0A7X3CNX5"/>
<name>A0A7X3CNX5_9BACL</name>
<sequence>MYRKIHRNSIQIVSKWFIPIFLLSLLLVSACGKEQGNPDTNQKTAIKVMYWDETSYFNSFGDLFAMKYPHIEVEVVSTWELQKGGDSKQALEKFIERAAE</sequence>
<proteinExistence type="predicted"/>